<protein>
    <submittedName>
        <fullName evidence="1">Uncharacterized protein</fullName>
    </submittedName>
</protein>
<reference evidence="1 2" key="2">
    <citation type="journal article" date="2022" name="Mol. Ecol. Resour.">
        <title>The genomes of chicory, endive, great burdock and yacon provide insights into Asteraceae paleo-polyploidization history and plant inulin production.</title>
        <authorList>
            <person name="Fan W."/>
            <person name="Wang S."/>
            <person name="Wang H."/>
            <person name="Wang A."/>
            <person name="Jiang F."/>
            <person name="Liu H."/>
            <person name="Zhao H."/>
            <person name="Xu D."/>
            <person name="Zhang Y."/>
        </authorList>
    </citation>
    <scope>NUCLEOTIDE SEQUENCE [LARGE SCALE GENOMIC DNA]</scope>
    <source>
        <strain evidence="2">cv. Yunnan</strain>
        <tissue evidence="1">Leaves</tissue>
    </source>
</reference>
<evidence type="ECO:0000313" key="2">
    <source>
        <dbReference type="Proteomes" id="UP001056120"/>
    </source>
</evidence>
<evidence type="ECO:0000313" key="1">
    <source>
        <dbReference type="EMBL" id="KAI3819799.1"/>
    </source>
</evidence>
<dbReference type="EMBL" id="CM042021">
    <property type="protein sequence ID" value="KAI3819799.1"/>
    <property type="molecule type" value="Genomic_DNA"/>
</dbReference>
<sequence>MPLLIMAIPNDIIQDVDLCEFVKEIWDELGRLLEDGLKVIKNLRTKCQNDYETFKAKLRETLMMVYQRSDGSSKRHSLCQLRWRMTSLIIECDHERKEMAKAIALLAKKFERKFGRATFSRRVQFGIKHFLHI</sequence>
<proteinExistence type="predicted"/>
<name>A0ACB9JHY5_9ASTR</name>
<dbReference type="Proteomes" id="UP001056120">
    <property type="component" value="Linkage Group LG04"/>
</dbReference>
<organism evidence="1 2">
    <name type="scientific">Smallanthus sonchifolius</name>
    <dbReference type="NCBI Taxonomy" id="185202"/>
    <lineage>
        <taxon>Eukaryota</taxon>
        <taxon>Viridiplantae</taxon>
        <taxon>Streptophyta</taxon>
        <taxon>Embryophyta</taxon>
        <taxon>Tracheophyta</taxon>
        <taxon>Spermatophyta</taxon>
        <taxon>Magnoliopsida</taxon>
        <taxon>eudicotyledons</taxon>
        <taxon>Gunneridae</taxon>
        <taxon>Pentapetalae</taxon>
        <taxon>asterids</taxon>
        <taxon>campanulids</taxon>
        <taxon>Asterales</taxon>
        <taxon>Asteraceae</taxon>
        <taxon>Asteroideae</taxon>
        <taxon>Heliantheae alliance</taxon>
        <taxon>Millerieae</taxon>
        <taxon>Smallanthus</taxon>
    </lineage>
</organism>
<gene>
    <name evidence="1" type="ORF">L1987_13651</name>
</gene>
<accession>A0ACB9JHY5</accession>
<comment type="caution">
    <text evidence="1">The sequence shown here is derived from an EMBL/GenBank/DDBJ whole genome shotgun (WGS) entry which is preliminary data.</text>
</comment>
<reference evidence="2" key="1">
    <citation type="journal article" date="2022" name="Mol. Ecol. Resour.">
        <title>The genomes of chicory, endive, great burdock and yacon provide insights into Asteraceae palaeo-polyploidization history and plant inulin production.</title>
        <authorList>
            <person name="Fan W."/>
            <person name="Wang S."/>
            <person name="Wang H."/>
            <person name="Wang A."/>
            <person name="Jiang F."/>
            <person name="Liu H."/>
            <person name="Zhao H."/>
            <person name="Xu D."/>
            <person name="Zhang Y."/>
        </authorList>
    </citation>
    <scope>NUCLEOTIDE SEQUENCE [LARGE SCALE GENOMIC DNA]</scope>
    <source>
        <strain evidence="2">cv. Yunnan</strain>
    </source>
</reference>
<keyword evidence="2" id="KW-1185">Reference proteome</keyword>